<evidence type="ECO:0000256" key="1">
    <source>
        <dbReference type="ARBA" id="ARBA00010398"/>
    </source>
</evidence>
<keyword evidence="4" id="KW-0808">Transferase</keyword>
<dbReference type="GO" id="GO:0046653">
    <property type="term" value="P:tetrahydrofolate metabolic process"/>
    <property type="evidence" value="ECO:0007669"/>
    <property type="project" value="TreeGrafter"/>
</dbReference>
<evidence type="ECO:0000259" key="7">
    <source>
        <dbReference type="PROSITE" id="PS50972"/>
    </source>
</evidence>
<evidence type="ECO:0000256" key="6">
    <source>
        <dbReference type="ARBA" id="ARBA00023285"/>
    </source>
</evidence>
<evidence type="ECO:0000256" key="5">
    <source>
        <dbReference type="ARBA" id="ARBA00022723"/>
    </source>
</evidence>
<organism evidence="8 9">
    <name type="scientific">Candidatus Desulfatibia vada</name>
    <dbReference type="NCBI Taxonomy" id="2841696"/>
    <lineage>
        <taxon>Bacteria</taxon>
        <taxon>Pseudomonadati</taxon>
        <taxon>Thermodesulfobacteriota</taxon>
        <taxon>Desulfobacteria</taxon>
        <taxon>Desulfobacterales</taxon>
        <taxon>Desulfobacterales incertae sedis</taxon>
        <taxon>Candidatus Desulfatibia</taxon>
    </lineage>
</organism>
<keyword evidence="5" id="KW-0479">Metal-binding</keyword>
<sequence>MLIVGEIINTSRKRIAEAVEKQDAAFIGQVAKDQADAGADFIDVNAGTFVDRETEYLCWLVKTVQDAVDLPLCLDSPSPEALSEAVKHHRGEPMINSISLEEDRFQDLLPVITSQPCKVVALCMAQTSMPTTADERVAVAAELIEKLTNAGVALEDIYVDPLVQPVSVDVKMGTAVLEAIQRIMETFPGIHTICGLSNISYGLPLRNLVNRNFLALATARGLSAAILDPTDKRLMATLLSTRMILGRDEYCGDFIDAYQSGIINKD</sequence>
<dbReference type="InterPro" id="IPR050554">
    <property type="entry name" value="Met_Synthase/Corrinoid"/>
</dbReference>
<dbReference type="InterPro" id="IPR011005">
    <property type="entry name" value="Dihydropteroate_synth-like_sf"/>
</dbReference>
<dbReference type="GO" id="GO:0031419">
    <property type="term" value="F:cobalamin binding"/>
    <property type="evidence" value="ECO:0007669"/>
    <property type="project" value="UniProtKB-KW"/>
</dbReference>
<dbReference type="NCBIfam" id="NF005719">
    <property type="entry name" value="PRK07535.1"/>
    <property type="match status" value="1"/>
</dbReference>
<name>A0A8J6NVI7_9BACT</name>
<protein>
    <submittedName>
        <fullName evidence="8">Methyltetrahydrofolate cobalamin methyltransferase</fullName>
    </submittedName>
</protein>
<dbReference type="PANTHER" id="PTHR45833:SF1">
    <property type="entry name" value="METHIONINE SYNTHASE"/>
    <property type="match status" value="1"/>
</dbReference>
<dbReference type="AlphaFoldDB" id="A0A8J6NVI7"/>
<keyword evidence="6" id="KW-0170">Cobalt</keyword>
<dbReference type="InterPro" id="IPR000489">
    <property type="entry name" value="Pterin-binding_dom"/>
</dbReference>
<dbReference type="GO" id="GO:0008705">
    <property type="term" value="F:methionine synthase activity"/>
    <property type="evidence" value="ECO:0007669"/>
    <property type="project" value="TreeGrafter"/>
</dbReference>
<accession>A0A8J6NVI7</accession>
<dbReference type="EMBL" id="JACNIG010000290">
    <property type="protein sequence ID" value="MBC8433318.1"/>
    <property type="molecule type" value="Genomic_DNA"/>
</dbReference>
<dbReference type="GO" id="GO:0050667">
    <property type="term" value="P:homocysteine metabolic process"/>
    <property type="evidence" value="ECO:0007669"/>
    <property type="project" value="TreeGrafter"/>
</dbReference>
<keyword evidence="2 8" id="KW-0489">Methyltransferase</keyword>
<comment type="caution">
    <text evidence="8">The sequence shown here is derived from an EMBL/GenBank/DDBJ whole genome shotgun (WGS) entry which is preliminary data.</text>
</comment>
<feature type="domain" description="Pterin-binding" evidence="7">
    <location>
        <begin position="1"/>
        <end position="246"/>
    </location>
</feature>
<proteinExistence type="inferred from homology"/>
<dbReference type="Pfam" id="PF00809">
    <property type="entry name" value="Pterin_bind"/>
    <property type="match status" value="1"/>
</dbReference>
<gene>
    <name evidence="8" type="ORF">H8D96_15515</name>
</gene>
<keyword evidence="3" id="KW-0846">Cobalamin</keyword>
<dbReference type="SUPFAM" id="SSF51717">
    <property type="entry name" value="Dihydropteroate synthetase-like"/>
    <property type="match status" value="1"/>
</dbReference>
<dbReference type="GO" id="GO:0046872">
    <property type="term" value="F:metal ion binding"/>
    <property type="evidence" value="ECO:0007669"/>
    <property type="project" value="UniProtKB-KW"/>
</dbReference>
<evidence type="ECO:0000256" key="4">
    <source>
        <dbReference type="ARBA" id="ARBA00022679"/>
    </source>
</evidence>
<evidence type="ECO:0000256" key="2">
    <source>
        <dbReference type="ARBA" id="ARBA00022603"/>
    </source>
</evidence>
<dbReference type="GO" id="GO:0032259">
    <property type="term" value="P:methylation"/>
    <property type="evidence" value="ECO:0007669"/>
    <property type="project" value="UniProtKB-KW"/>
</dbReference>
<dbReference type="Proteomes" id="UP000605201">
    <property type="component" value="Unassembled WGS sequence"/>
</dbReference>
<reference evidence="8 9" key="1">
    <citation type="submission" date="2020-08" db="EMBL/GenBank/DDBJ databases">
        <title>Bridging the membrane lipid divide: bacteria of the FCB group superphylum have the potential to synthesize archaeal ether lipids.</title>
        <authorList>
            <person name="Villanueva L."/>
            <person name="Von Meijenfeldt F.A.B."/>
            <person name="Westbye A.B."/>
            <person name="Yadav S."/>
            <person name="Hopmans E.C."/>
            <person name="Dutilh B.E."/>
            <person name="Sinninghe Damste J.S."/>
        </authorList>
    </citation>
    <scope>NUCLEOTIDE SEQUENCE [LARGE SCALE GENOMIC DNA]</scope>
    <source>
        <strain evidence="8">NIOZ-UU17</strain>
    </source>
</reference>
<dbReference type="PANTHER" id="PTHR45833">
    <property type="entry name" value="METHIONINE SYNTHASE"/>
    <property type="match status" value="1"/>
</dbReference>
<evidence type="ECO:0000256" key="3">
    <source>
        <dbReference type="ARBA" id="ARBA00022628"/>
    </source>
</evidence>
<dbReference type="Gene3D" id="3.20.20.20">
    <property type="entry name" value="Dihydropteroate synthase-like"/>
    <property type="match status" value="1"/>
</dbReference>
<dbReference type="PROSITE" id="PS50972">
    <property type="entry name" value="PTERIN_BINDING"/>
    <property type="match status" value="1"/>
</dbReference>
<comment type="similarity">
    <text evidence="1">Belongs to the vitamin-B12 dependent methionine synthase family.</text>
</comment>
<dbReference type="GO" id="GO:0005829">
    <property type="term" value="C:cytosol"/>
    <property type="evidence" value="ECO:0007669"/>
    <property type="project" value="TreeGrafter"/>
</dbReference>
<evidence type="ECO:0000313" key="8">
    <source>
        <dbReference type="EMBL" id="MBC8433318.1"/>
    </source>
</evidence>
<evidence type="ECO:0000313" key="9">
    <source>
        <dbReference type="Proteomes" id="UP000605201"/>
    </source>
</evidence>